<evidence type="ECO:0000313" key="11">
    <source>
        <dbReference type="EMBL" id="GGB30471.1"/>
    </source>
</evidence>
<evidence type="ECO:0000256" key="1">
    <source>
        <dbReference type="ARBA" id="ARBA00003741"/>
    </source>
</evidence>
<evidence type="ECO:0000256" key="2">
    <source>
        <dbReference type="ARBA" id="ARBA00004978"/>
    </source>
</evidence>
<dbReference type="Pfam" id="PF00583">
    <property type="entry name" value="Acetyltransf_1"/>
    <property type="match status" value="1"/>
</dbReference>
<dbReference type="GO" id="GO:0033816">
    <property type="term" value="F:diaminobutyrate acetyltransferase activity"/>
    <property type="evidence" value="ECO:0007669"/>
    <property type="project" value="UniProtKB-EC"/>
</dbReference>
<keyword evidence="6 9" id="KW-0808">Transferase</keyword>
<dbReference type="InterPro" id="IPR016181">
    <property type="entry name" value="Acyl_CoA_acyltransferase"/>
</dbReference>
<evidence type="ECO:0000259" key="10">
    <source>
        <dbReference type="PROSITE" id="PS51186"/>
    </source>
</evidence>
<dbReference type="Proteomes" id="UP000621454">
    <property type="component" value="Unassembled WGS sequence"/>
</dbReference>
<dbReference type="GO" id="GO:0019491">
    <property type="term" value="P:ectoine biosynthetic process"/>
    <property type="evidence" value="ECO:0007669"/>
    <property type="project" value="InterPro"/>
</dbReference>
<dbReference type="AlphaFoldDB" id="A0A916WT67"/>
<comment type="caution">
    <text evidence="11">The sequence shown here is derived from an EMBL/GenBank/DDBJ whole genome shotgun (WGS) entry which is preliminary data.</text>
</comment>
<dbReference type="CDD" id="cd04301">
    <property type="entry name" value="NAT_SF"/>
    <property type="match status" value="1"/>
</dbReference>
<reference evidence="11" key="2">
    <citation type="submission" date="2020-09" db="EMBL/GenBank/DDBJ databases">
        <authorList>
            <person name="Sun Q."/>
            <person name="Zhou Y."/>
        </authorList>
    </citation>
    <scope>NUCLEOTIDE SEQUENCE</scope>
    <source>
        <strain evidence="11">CGMCC 1.12827</strain>
    </source>
</reference>
<sequence length="159" mass="17246">MWEIARDSHVLDVNSSYAYVLWCADHHRTSLVAEVDGRVAGFVTGYIRPDHPQALMIWQIAVDAEARGLGIAANMLDHLMTSVSGIGIVGLTNSSAGYGNSTVTEMHTTISPDNSASVALFTSLAQRREMTITRGDFLDAGLFPGDHEPEDLYILRPAS</sequence>
<proteinExistence type="inferred from homology"/>
<evidence type="ECO:0000256" key="9">
    <source>
        <dbReference type="RuleBase" id="RU365045"/>
    </source>
</evidence>
<keyword evidence="7 9" id="KW-0012">Acyltransferase</keyword>
<dbReference type="SUPFAM" id="SSF55729">
    <property type="entry name" value="Acyl-CoA N-acyltransferases (Nat)"/>
    <property type="match status" value="1"/>
</dbReference>
<evidence type="ECO:0000256" key="4">
    <source>
        <dbReference type="ARBA" id="ARBA00012355"/>
    </source>
</evidence>
<evidence type="ECO:0000256" key="5">
    <source>
        <dbReference type="ARBA" id="ARBA00017935"/>
    </source>
</evidence>
<dbReference type="PROSITE" id="PS51186">
    <property type="entry name" value="GNAT"/>
    <property type="match status" value="1"/>
</dbReference>
<dbReference type="NCBIfam" id="TIGR02406">
    <property type="entry name" value="ectoine_EctA"/>
    <property type="match status" value="1"/>
</dbReference>
<organism evidence="11 12">
    <name type="scientific">Gordonia jinhuaensis</name>
    <dbReference type="NCBI Taxonomy" id="1517702"/>
    <lineage>
        <taxon>Bacteria</taxon>
        <taxon>Bacillati</taxon>
        <taxon>Actinomycetota</taxon>
        <taxon>Actinomycetes</taxon>
        <taxon>Mycobacteriales</taxon>
        <taxon>Gordoniaceae</taxon>
        <taxon>Gordonia</taxon>
    </lineage>
</organism>
<dbReference type="EMBL" id="BMGC01000010">
    <property type="protein sequence ID" value="GGB30471.1"/>
    <property type="molecule type" value="Genomic_DNA"/>
</dbReference>
<dbReference type="InterPro" id="IPR012772">
    <property type="entry name" value="Ectoine_EctA"/>
</dbReference>
<comment type="similarity">
    <text evidence="3 9">Belongs to the acetyltransferase family. EctA subfamily.</text>
</comment>
<keyword evidence="12" id="KW-1185">Reference proteome</keyword>
<evidence type="ECO:0000313" key="12">
    <source>
        <dbReference type="Proteomes" id="UP000621454"/>
    </source>
</evidence>
<name>A0A916WT67_9ACTN</name>
<accession>A0A916WT67</accession>
<evidence type="ECO:0000256" key="8">
    <source>
        <dbReference type="ARBA" id="ARBA00048924"/>
    </source>
</evidence>
<dbReference type="Gene3D" id="3.40.630.30">
    <property type="match status" value="1"/>
</dbReference>
<reference evidence="11" key="1">
    <citation type="journal article" date="2014" name="Int. J. Syst. Evol. Microbiol.">
        <title>Complete genome sequence of Corynebacterium casei LMG S-19264T (=DSM 44701T), isolated from a smear-ripened cheese.</title>
        <authorList>
            <consortium name="US DOE Joint Genome Institute (JGI-PGF)"/>
            <person name="Walter F."/>
            <person name="Albersmeier A."/>
            <person name="Kalinowski J."/>
            <person name="Ruckert C."/>
        </authorList>
    </citation>
    <scope>NUCLEOTIDE SEQUENCE</scope>
    <source>
        <strain evidence="11">CGMCC 1.12827</strain>
    </source>
</reference>
<evidence type="ECO:0000256" key="7">
    <source>
        <dbReference type="ARBA" id="ARBA00023315"/>
    </source>
</evidence>
<dbReference type="EC" id="2.3.1.178" evidence="4 9"/>
<protein>
    <recommendedName>
        <fullName evidence="5 9">L-2,4-diaminobutyric acid acetyltransferase</fullName>
        <shortName evidence="9">DABA acetyltransferase</shortName>
        <ecNumber evidence="4 9">2.3.1.178</ecNumber>
    </recommendedName>
</protein>
<comment type="function">
    <text evidence="1 9">Catalyzes the acetylation of L-2,4-diaminobutyrate (DABA) to gamma-N-acetyl-alpha,gamma-diaminobutyric acid (ADABA) with acetyl coenzyme A.</text>
</comment>
<feature type="domain" description="N-acetyltransferase" evidence="10">
    <location>
        <begin position="1"/>
        <end position="159"/>
    </location>
</feature>
<evidence type="ECO:0000256" key="6">
    <source>
        <dbReference type="ARBA" id="ARBA00022679"/>
    </source>
</evidence>
<evidence type="ECO:0000256" key="3">
    <source>
        <dbReference type="ARBA" id="ARBA00010712"/>
    </source>
</evidence>
<dbReference type="InterPro" id="IPR000182">
    <property type="entry name" value="GNAT_dom"/>
</dbReference>
<gene>
    <name evidence="9 11" type="primary">ectA</name>
    <name evidence="11" type="ORF">GCM10011489_18290</name>
</gene>
<comment type="catalytic activity">
    <reaction evidence="8 9">
        <text>L-2,4-diaminobutanoate + acetyl-CoA = (2S)-4-acetamido-2-aminobutanoate + CoA + H(+)</text>
        <dbReference type="Rhea" id="RHEA:16901"/>
        <dbReference type="ChEBI" id="CHEBI:15378"/>
        <dbReference type="ChEBI" id="CHEBI:57287"/>
        <dbReference type="ChEBI" id="CHEBI:57288"/>
        <dbReference type="ChEBI" id="CHEBI:58761"/>
        <dbReference type="ChEBI" id="CHEBI:58929"/>
        <dbReference type="EC" id="2.3.1.178"/>
    </reaction>
</comment>
<comment type="pathway">
    <text evidence="2 9">Amine and polyamine biosynthesis; ectoine biosynthesis; L-ectoine from L-aspartate 4-semialdehyde: step 2/3.</text>
</comment>